<dbReference type="Pfam" id="PF00664">
    <property type="entry name" value="ABC_membrane"/>
    <property type="match status" value="1"/>
</dbReference>
<evidence type="ECO:0000313" key="11">
    <source>
        <dbReference type="Proteomes" id="UP000007754"/>
    </source>
</evidence>
<dbReference type="InterPro" id="IPR003439">
    <property type="entry name" value="ABC_transporter-like_ATP-bd"/>
</dbReference>
<dbReference type="InterPro" id="IPR003593">
    <property type="entry name" value="AAA+_ATPase"/>
</dbReference>
<evidence type="ECO:0000256" key="4">
    <source>
        <dbReference type="ARBA" id="ARBA00022840"/>
    </source>
</evidence>
<reference evidence="10" key="2">
    <citation type="submission" date="2025-09" db="UniProtKB">
        <authorList>
            <consortium name="Ensembl"/>
        </authorList>
    </citation>
    <scope>IDENTIFICATION</scope>
</reference>
<dbReference type="GO" id="GO:0016887">
    <property type="term" value="F:ATP hydrolysis activity"/>
    <property type="evidence" value="ECO:0007669"/>
    <property type="project" value="InterPro"/>
</dbReference>
<dbReference type="AlphaFoldDB" id="H0ZYH3"/>
<gene>
    <name evidence="10" type="primary">LOC121468546</name>
</gene>
<feature type="domain" description="ABC transmembrane type-1" evidence="9">
    <location>
        <begin position="22"/>
        <end position="302"/>
    </location>
</feature>
<dbReference type="PROSITE" id="PS50893">
    <property type="entry name" value="ABC_TRANSPORTER_2"/>
    <property type="match status" value="1"/>
</dbReference>
<dbReference type="InterPro" id="IPR027417">
    <property type="entry name" value="P-loop_NTPase"/>
</dbReference>
<proteinExistence type="predicted"/>
<dbReference type="GeneTree" id="ENSGT00940000159023"/>
<accession>H0ZYH3</accession>
<evidence type="ECO:0000259" key="9">
    <source>
        <dbReference type="PROSITE" id="PS50929"/>
    </source>
</evidence>
<evidence type="ECO:0000259" key="8">
    <source>
        <dbReference type="PROSITE" id="PS50893"/>
    </source>
</evidence>
<evidence type="ECO:0000313" key="10">
    <source>
        <dbReference type="Ensembl" id="ENSTGUP00000015676.2"/>
    </source>
</evidence>
<dbReference type="InParanoid" id="H0ZYH3"/>
<dbReference type="STRING" id="59729.ENSTGUP00000015676"/>
<dbReference type="Pfam" id="PF00005">
    <property type="entry name" value="ABC_tran"/>
    <property type="match status" value="1"/>
</dbReference>
<dbReference type="GO" id="GO:0016020">
    <property type="term" value="C:membrane"/>
    <property type="evidence" value="ECO:0007669"/>
    <property type="project" value="UniProtKB-SubCell"/>
</dbReference>
<dbReference type="Proteomes" id="UP000007754">
    <property type="component" value="Unplaced"/>
</dbReference>
<dbReference type="PANTHER" id="PTHR43394">
    <property type="entry name" value="ATP-DEPENDENT PERMEASE MDL1, MITOCHONDRIAL"/>
    <property type="match status" value="1"/>
</dbReference>
<keyword evidence="6 7" id="KW-0472">Membrane</keyword>
<dbReference type="GO" id="GO:0005524">
    <property type="term" value="F:ATP binding"/>
    <property type="evidence" value="ECO:0007669"/>
    <property type="project" value="UniProtKB-KW"/>
</dbReference>
<dbReference type="PANTHER" id="PTHR43394:SF13">
    <property type="entry name" value="ANTIGEN PEPTIDE TRANSPORTER 1"/>
    <property type="match status" value="1"/>
</dbReference>
<dbReference type="Gene3D" id="3.40.50.300">
    <property type="entry name" value="P-loop containing nucleotide triphosphate hydrolases"/>
    <property type="match status" value="1"/>
</dbReference>
<feature type="transmembrane region" description="Helical" evidence="7">
    <location>
        <begin position="148"/>
        <end position="173"/>
    </location>
</feature>
<dbReference type="OMA" id="DALWSPM"/>
<name>H0ZYH3_TAEGU</name>
<keyword evidence="4" id="KW-0067">ATP-binding</keyword>
<dbReference type="HOGENOM" id="CLU_1280348_0_0_1"/>
<dbReference type="OrthoDB" id="6500128at2759"/>
<keyword evidence="3" id="KW-0547">Nucleotide-binding</keyword>
<evidence type="ECO:0000256" key="1">
    <source>
        <dbReference type="ARBA" id="ARBA00004141"/>
    </source>
</evidence>
<protein>
    <submittedName>
        <fullName evidence="10">Antigen peptide transporter 1-like</fullName>
    </submittedName>
</protein>
<evidence type="ECO:0000256" key="3">
    <source>
        <dbReference type="ARBA" id="ARBA00022741"/>
    </source>
</evidence>
<keyword evidence="5 7" id="KW-1133">Transmembrane helix</keyword>
<dbReference type="Ensembl" id="ENSTGUT00000015946.2">
    <property type="protein sequence ID" value="ENSTGUP00000015676.2"/>
    <property type="gene ID" value="ENSTGUG00000015337.2"/>
</dbReference>
<organism evidence="10 11">
    <name type="scientific">Taeniopygia guttata</name>
    <name type="common">Zebra finch</name>
    <name type="synonym">Poephila guttata</name>
    <dbReference type="NCBI Taxonomy" id="59729"/>
    <lineage>
        <taxon>Eukaryota</taxon>
        <taxon>Metazoa</taxon>
        <taxon>Chordata</taxon>
        <taxon>Craniata</taxon>
        <taxon>Vertebrata</taxon>
        <taxon>Euteleostomi</taxon>
        <taxon>Archelosauria</taxon>
        <taxon>Archosauria</taxon>
        <taxon>Dinosauria</taxon>
        <taxon>Saurischia</taxon>
        <taxon>Theropoda</taxon>
        <taxon>Coelurosauria</taxon>
        <taxon>Aves</taxon>
        <taxon>Neognathae</taxon>
        <taxon>Neoaves</taxon>
        <taxon>Telluraves</taxon>
        <taxon>Australaves</taxon>
        <taxon>Passeriformes</taxon>
        <taxon>Passeroidea</taxon>
        <taxon>Estrildidae</taxon>
        <taxon>Estrildinae</taxon>
        <taxon>Taeniopygia</taxon>
    </lineage>
</organism>
<dbReference type="SUPFAM" id="SSF52540">
    <property type="entry name" value="P-loop containing nucleoside triphosphate hydrolases"/>
    <property type="match status" value="1"/>
</dbReference>
<dbReference type="InterPro" id="IPR011527">
    <property type="entry name" value="ABC1_TM_dom"/>
</dbReference>
<dbReference type="GO" id="GO:0015421">
    <property type="term" value="F:ABC-type oligopeptide transporter activity"/>
    <property type="evidence" value="ECO:0007669"/>
    <property type="project" value="TreeGrafter"/>
</dbReference>
<reference evidence="10" key="1">
    <citation type="submission" date="2025-08" db="UniProtKB">
        <authorList>
            <consortium name="Ensembl"/>
        </authorList>
    </citation>
    <scope>IDENTIFICATION</scope>
</reference>
<dbReference type="SMART" id="SM00382">
    <property type="entry name" value="AAA"/>
    <property type="match status" value="1"/>
</dbReference>
<dbReference type="PROSITE" id="PS50929">
    <property type="entry name" value="ABC_TM1F"/>
    <property type="match status" value="1"/>
</dbReference>
<keyword evidence="11" id="KW-1185">Reference proteome</keyword>
<dbReference type="Gene3D" id="1.20.1560.10">
    <property type="entry name" value="ABC transporter type 1, transmembrane domain"/>
    <property type="match status" value="1"/>
</dbReference>
<evidence type="ECO:0000256" key="2">
    <source>
        <dbReference type="ARBA" id="ARBA00022692"/>
    </source>
</evidence>
<dbReference type="InterPro" id="IPR039421">
    <property type="entry name" value="Type_1_exporter"/>
</dbReference>
<sequence length="584" mass="60821">MLSPPIRRLLALLGPERGHWTLVGGVMSASALGEVAAPYFTGRVTDRVAQEDAAAAVWPLVLVGLGSALTELACDSAAAVALTRARERLQRGAVAAVLRGDVPGPGGSLGDTPGAVAARVTGDAEAAHSALGDVLVPGLWALTRAVSLLALVAWLSPLLGLLTLLALPLFLLLPRAVGRIQQDLARQVRAAQASTTAVALESLGAMGTVRAFGHEAGVTERVRRRLARGHQLEQKEALAYAAGLWASGFPALVLKLALLFLGGHLVAAGTVTRGELVTILMCQLHFTKAVEAMLLYVPILAKAIGSSETLLELLDQARTVTLTEPPPPVTPRGHETPWTRGLCLRDVWMSYPGRSEPVLKGVSLSLRPGEVVAVLAPPGGGKSSLVAAALGLRPLAGGAVLLDGAPLSPHSDPALREKVAGVLQCPSLLSRSLSANITLGWGHKEGTQVMAAARRVGVHAWAKQLLHGYDTEVGPRGLQLSGGQAQGVALARALLRNPQVLVLDEPTRALDPMTRRQVEQELLCPRTGEGPAVLLVTGRVALAQRAPRVALLEGGRLRELGTPGELRTLSWGTAGDTGDGEGDE</sequence>
<evidence type="ECO:0000256" key="7">
    <source>
        <dbReference type="SAM" id="Phobius"/>
    </source>
</evidence>
<evidence type="ECO:0000256" key="5">
    <source>
        <dbReference type="ARBA" id="ARBA00022989"/>
    </source>
</evidence>
<dbReference type="SUPFAM" id="SSF90123">
    <property type="entry name" value="ABC transporter transmembrane region"/>
    <property type="match status" value="1"/>
</dbReference>
<comment type="subcellular location">
    <subcellularLocation>
        <location evidence="1">Membrane</location>
        <topology evidence="1">Multi-pass membrane protein</topology>
    </subcellularLocation>
</comment>
<evidence type="ECO:0000256" key="6">
    <source>
        <dbReference type="ARBA" id="ARBA00023136"/>
    </source>
</evidence>
<keyword evidence="2 7" id="KW-0812">Transmembrane</keyword>
<feature type="domain" description="ABC transporter" evidence="8">
    <location>
        <begin position="342"/>
        <end position="579"/>
    </location>
</feature>
<dbReference type="InterPro" id="IPR036640">
    <property type="entry name" value="ABC1_TM_sf"/>
</dbReference>